<proteinExistence type="predicted"/>
<name>A0ABQ1I3V4_9ALTE</name>
<keyword evidence="2" id="KW-1185">Reference proteome</keyword>
<gene>
    <name evidence="1" type="ORF">GCM10007414_19440</name>
</gene>
<reference evidence="2" key="1">
    <citation type="journal article" date="2019" name="Int. J. Syst. Evol. Microbiol.">
        <title>The Global Catalogue of Microorganisms (GCM) 10K type strain sequencing project: providing services to taxonomists for standard genome sequencing and annotation.</title>
        <authorList>
            <consortium name="The Broad Institute Genomics Platform"/>
            <consortium name="The Broad Institute Genome Sequencing Center for Infectious Disease"/>
            <person name="Wu L."/>
            <person name="Ma J."/>
        </authorList>
    </citation>
    <scope>NUCLEOTIDE SEQUENCE [LARGE SCALE GENOMIC DNA]</scope>
    <source>
        <strain evidence="2">CGMCC 1.10131</strain>
    </source>
</reference>
<dbReference type="EMBL" id="BMDY01000010">
    <property type="protein sequence ID" value="GGB06270.1"/>
    <property type="molecule type" value="Genomic_DNA"/>
</dbReference>
<sequence>MNTKLESEQGYQHKERLYVEANMLKFIEQQLLVASQLSARVFFDTLTTLLDEFGATYRRLNQQSQEIGSQQHLQQAELSLRQPMRINISAGNSKAVLDEHACATPSCILDALITTLLAEQQQMILSLSTRTVEEAQLFEAVFKRAHHLLGYNSRHIEVNPPVDNVSCIAQARKRAEYVATEGLLNQA</sequence>
<organism evidence="1 2">
    <name type="scientific">Agarivorans gilvus</name>
    <dbReference type="NCBI Taxonomy" id="680279"/>
    <lineage>
        <taxon>Bacteria</taxon>
        <taxon>Pseudomonadati</taxon>
        <taxon>Pseudomonadota</taxon>
        <taxon>Gammaproteobacteria</taxon>
        <taxon>Alteromonadales</taxon>
        <taxon>Alteromonadaceae</taxon>
        <taxon>Agarivorans</taxon>
    </lineage>
</organism>
<comment type="caution">
    <text evidence="1">The sequence shown here is derived from an EMBL/GenBank/DDBJ whole genome shotgun (WGS) entry which is preliminary data.</text>
</comment>
<protein>
    <submittedName>
        <fullName evidence="1">Uncharacterized protein</fullName>
    </submittedName>
</protein>
<dbReference type="Proteomes" id="UP000651977">
    <property type="component" value="Unassembled WGS sequence"/>
</dbReference>
<evidence type="ECO:0000313" key="1">
    <source>
        <dbReference type="EMBL" id="GGB06270.1"/>
    </source>
</evidence>
<accession>A0ABQ1I3V4</accession>
<evidence type="ECO:0000313" key="2">
    <source>
        <dbReference type="Proteomes" id="UP000651977"/>
    </source>
</evidence>
<dbReference type="RefSeq" id="WP_055732571.1">
    <property type="nucleotide sequence ID" value="NZ_BMDY01000010.1"/>
</dbReference>